<dbReference type="GO" id="GO:0016301">
    <property type="term" value="F:kinase activity"/>
    <property type="evidence" value="ECO:0007669"/>
    <property type="project" value="UniProtKB-KW"/>
</dbReference>
<dbReference type="EMBL" id="ML977692">
    <property type="protein sequence ID" value="KAF1993678.1"/>
    <property type="molecule type" value="Genomic_DNA"/>
</dbReference>
<evidence type="ECO:0000256" key="1">
    <source>
        <dbReference type="SAM" id="MobiDB-lite"/>
    </source>
</evidence>
<evidence type="ECO:0000313" key="4">
    <source>
        <dbReference type="Proteomes" id="UP000799779"/>
    </source>
</evidence>
<proteinExistence type="predicted"/>
<keyword evidence="3" id="KW-0418">Kinase</keyword>
<evidence type="ECO:0000313" key="3">
    <source>
        <dbReference type="EMBL" id="KAF1993678.1"/>
    </source>
</evidence>
<evidence type="ECO:0000259" key="2">
    <source>
        <dbReference type="Pfam" id="PF01636"/>
    </source>
</evidence>
<reference evidence="3" key="1">
    <citation type="journal article" date="2020" name="Stud. Mycol.">
        <title>101 Dothideomycetes genomes: a test case for predicting lifestyles and emergence of pathogens.</title>
        <authorList>
            <person name="Haridas S."/>
            <person name="Albert R."/>
            <person name="Binder M."/>
            <person name="Bloem J."/>
            <person name="Labutti K."/>
            <person name="Salamov A."/>
            <person name="Andreopoulos B."/>
            <person name="Baker S."/>
            <person name="Barry K."/>
            <person name="Bills G."/>
            <person name="Bluhm B."/>
            <person name="Cannon C."/>
            <person name="Castanera R."/>
            <person name="Culley D."/>
            <person name="Daum C."/>
            <person name="Ezra D."/>
            <person name="Gonzalez J."/>
            <person name="Henrissat B."/>
            <person name="Kuo A."/>
            <person name="Liang C."/>
            <person name="Lipzen A."/>
            <person name="Lutzoni F."/>
            <person name="Magnuson J."/>
            <person name="Mondo S."/>
            <person name="Nolan M."/>
            <person name="Ohm R."/>
            <person name="Pangilinan J."/>
            <person name="Park H.-J."/>
            <person name="Ramirez L."/>
            <person name="Alfaro M."/>
            <person name="Sun H."/>
            <person name="Tritt A."/>
            <person name="Yoshinaga Y."/>
            <person name="Zwiers L.-H."/>
            <person name="Turgeon B."/>
            <person name="Goodwin S."/>
            <person name="Spatafora J."/>
            <person name="Crous P."/>
            <person name="Grigoriev I."/>
        </authorList>
    </citation>
    <scope>NUCLEOTIDE SEQUENCE</scope>
    <source>
        <strain evidence="3">CBS 123094</strain>
    </source>
</reference>
<feature type="compositionally biased region" description="Pro residues" evidence="1">
    <location>
        <begin position="66"/>
        <end position="79"/>
    </location>
</feature>
<organism evidence="3 4">
    <name type="scientific">Amniculicola lignicola CBS 123094</name>
    <dbReference type="NCBI Taxonomy" id="1392246"/>
    <lineage>
        <taxon>Eukaryota</taxon>
        <taxon>Fungi</taxon>
        <taxon>Dikarya</taxon>
        <taxon>Ascomycota</taxon>
        <taxon>Pezizomycotina</taxon>
        <taxon>Dothideomycetes</taxon>
        <taxon>Pleosporomycetidae</taxon>
        <taxon>Pleosporales</taxon>
        <taxon>Amniculicolaceae</taxon>
        <taxon>Amniculicola</taxon>
    </lineage>
</organism>
<dbReference type="InterPro" id="IPR051678">
    <property type="entry name" value="AGP_Transferase"/>
</dbReference>
<dbReference type="Pfam" id="PF01636">
    <property type="entry name" value="APH"/>
    <property type="match status" value="1"/>
</dbReference>
<dbReference type="CDD" id="cd05120">
    <property type="entry name" value="APH_ChoK_like"/>
    <property type="match status" value="1"/>
</dbReference>
<feature type="region of interest" description="Disordered" evidence="1">
    <location>
        <begin position="62"/>
        <end position="88"/>
    </location>
</feature>
<protein>
    <submittedName>
        <fullName evidence="3">Kinase-like protein</fullName>
    </submittedName>
</protein>
<keyword evidence="4" id="KW-1185">Reference proteome</keyword>
<feature type="domain" description="Aminoglycoside phosphotransferase" evidence="2">
    <location>
        <begin position="170"/>
        <end position="359"/>
    </location>
</feature>
<dbReference type="Gene3D" id="3.90.1200.10">
    <property type="match status" value="1"/>
</dbReference>
<gene>
    <name evidence="3" type="ORF">P154DRAFT_477227</name>
</gene>
<accession>A0A6A5VY87</accession>
<dbReference type="Proteomes" id="UP000799779">
    <property type="component" value="Unassembled WGS sequence"/>
</dbReference>
<dbReference type="AlphaFoldDB" id="A0A6A5VY87"/>
<dbReference type="PANTHER" id="PTHR21310:SF15">
    <property type="entry name" value="AMINOGLYCOSIDE PHOSPHOTRANSFERASE DOMAIN-CONTAINING PROTEIN"/>
    <property type="match status" value="1"/>
</dbReference>
<dbReference type="InterPro" id="IPR011009">
    <property type="entry name" value="Kinase-like_dom_sf"/>
</dbReference>
<sequence>MLPNDQPTETDIEERCREELISLNHSIIDQVTDVVSNSKPASDLWPQFRILILNYKRRRSDILEPQNPPQNPKPEPVNPEPEAEREDKFKHRIPEEDVCIVWPLSPQLQNSLQIPATAKEVIIQGGQASILRLTLNDLLIQGKVLYHYTPRAVVCIFPDTVVKINKSQDPTEVHMLHYIHEHSRQIPVPRPLGMVTIGKWSYTFTSFIPGIPLDRIWGNLSLDKKHHVREQLNRYFTELRRLPVPSKEGYLGGGMSPICKGGHRFRKVSSMPIANNAQFNNFLLDDSWLERARLDYLRGSLPSNYQIVMTHGDLCPLNILVESEDTLNITGIVDWETGGAYPEYWEYINAFRSSFIGKDDWCLYLPESSIGKFFDEYARYCVIERFARG</sequence>
<keyword evidence="3" id="KW-0808">Transferase</keyword>
<dbReference type="OrthoDB" id="4177236at2759"/>
<name>A0A6A5VY87_9PLEO</name>
<dbReference type="SUPFAM" id="SSF56112">
    <property type="entry name" value="Protein kinase-like (PK-like)"/>
    <property type="match status" value="1"/>
</dbReference>
<dbReference type="InterPro" id="IPR002575">
    <property type="entry name" value="Aminoglycoside_PTrfase"/>
</dbReference>
<dbReference type="PANTHER" id="PTHR21310">
    <property type="entry name" value="AMINOGLYCOSIDE PHOSPHOTRANSFERASE-RELATED-RELATED"/>
    <property type="match status" value="1"/>
</dbReference>